<evidence type="ECO:0000256" key="4">
    <source>
        <dbReference type="ARBA" id="ARBA00025212"/>
    </source>
</evidence>
<dbReference type="Gene3D" id="1.10.10.970">
    <property type="entry name" value="RNA 2'-phosphotransferase, Tpt1/KptA family, N-terminal domain"/>
    <property type="match status" value="1"/>
</dbReference>
<evidence type="ECO:0000313" key="7">
    <source>
        <dbReference type="Proteomes" id="UP000317839"/>
    </source>
</evidence>
<keyword evidence="7" id="KW-1185">Reference proteome</keyword>
<evidence type="ECO:0000313" key="6">
    <source>
        <dbReference type="EMBL" id="TQV72242.1"/>
    </source>
</evidence>
<gene>
    <name evidence="5" type="primary">kptA</name>
    <name evidence="6" type="ORF">FLL45_18665</name>
</gene>
<dbReference type="OrthoDB" id="4537997at2"/>
<evidence type="ECO:0000256" key="3">
    <source>
        <dbReference type="ARBA" id="ARBA00023027"/>
    </source>
</evidence>
<comment type="caution">
    <text evidence="6">The sequence shown here is derived from an EMBL/GenBank/DDBJ whole genome shotgun (WGS) entry which is preliminary data.</text>
</comment>
<evidence type="ECO:0000256" key="5">
    <source>
        <dbReference type="HAMAP-Rule" id="MF_00299"/>
    </source>
</evidence>
<name>A0A545T4Z8_9GAMM</name>
<dbReference type="PANTHER" id="PTHR12684:SF2">
    <property type="entry name" value="TRNA 2'-PHOSPHOTRANSFERASE 1"/>
    <property type="match status" value="1"/>
</dbReference>
<proteinExistence type="inferred from homology"/>
<dbReference type="SUPFAM" id="SSF56399">
    <property type="entry name" value="ADP-ribosylation"/>
    <property type="match status" value="1"/>
</dbReference>
<dbReference type="InterPro" id="IPR002745">
    <property type="entry name" value="Ptrans_KptA/Tpt1"/>
</dbReference>
<protein>
    <recommendedName>
        <fullName evidence="5">Probable RNA 2'-phosphotransferase</fullName>
        <ecNumber evidence="5">2.7.1.-</ecNumber>
    </recommendedName>
</protein>
<dbReference type="InterPro" id="IPR022928">
    <property type="entry name" value="RNA_2'-PTrans_KptA"/>
</dbReference>
<dbReference type="InterPro" id="IPR042081">
    <property type="entry name" value="RNA_2'-PTrans_C"/>
</dbReference>
<reference evidence="6 7" key="1">
    <citation type="submission" date="2019-06" db="EMBL/GenBank/DDBJ databases">
        <title>Draft genome of Aliikangiella marina GYP-15.</title>
        <authorList>
            <person name="Wang G."/>
        </authorList>
    </citation>
    <scope>NUCLEOTIDE SEQUENCE [LARGE SCALE GENOMIC DNA]</scope>
    <source>
        <strain evidence="6 7">GYP-15</strain>
    </source>
</reference>
<comment type="function">
    <text evidence="4 5">Removes the 2'-phosphate from RNA via an intermediate in which the phosphate is ADP-ribosylated by NAD followed by a presumed transesterification to release the RNA and generate ADP-ribose 1''-2''-cyclic phosphate (APPR&gt;P). May function as an ADP-ribosylase.</text>
</comment>
<keyword evidence="2 5" id="KW-0808">Transferase</keyword>
<dbReference type="InterPro" id="IPR042080">
    <property type="entry name" value="RNA_2'-PTrans_N"/>
</dbReference>
<organism evidence="6 7">
    <name type="scientific">Aliikangiella marina</name>
    <dbReference type="NCBI Taxonomy" id="1712262"/>
    <lineage>
        <taxon>Bacteria</taxon>
        <taxon>Pseudomonadati</taxon>
        <taxon>Pseudomonadota</taxon>
        <taxon>Gammaproteobacteria</taxon>
        <taxon>Oceanospirillales</taxon>
        <taxon>Pleioneaceae</taxon>
        <taxon>Aliikangiella</taxon>
    </lineage>
</organism>
<dbReference type="GO" id="GO:0003950">
    <property type="term" value="F:NAD+ poly-ADP-ribosyltransferase activity"/>
    <property type="evidence" value="ECO:0007669"/>
    <property type="project" value="InterPro"/>
</dbReference>
<dbReference type="Pfam" id="PF01885">
    <property type="entry name" value="PTS_2-RNA"/>
    <property type="match status" value="1"/>
</dbReference>
<dbReference type="HAMAP" id="MF_00299">
    <property type="entry name" value="KptA"/>
    <property type="match status" value="1"/>
</dbReference>
<dbReference type="Proteomes" id="UP000317839">
    <property type="component" value="Unassembled WGS sequence"/>
</dbReference>
<dbReference type="RefSeq" id="WP_142943572.1">
    <property type="nucleotide sequence ID" value="NZ_VIKR01000005.1"/>
</dbReference>
<dbReference type="PANTHER" id="PTHR12684">
    <property type="entry name" value="PUTATIVE PHOSPHOTRANSFERASE"/>
    <property type="match status" value="1"/>
</dbReference>
<comment type="similarity">
    <text evidence="1 5">Belongs to the KptA/TPT1 family.</text>
</comment>
<dbReference type="GO" id="GO:0000215">
    <property type="term" value="F:tRNA 2'-phosphotransferase activity"/>
    <property type="evidence" value="ECO:0007669"/>
    <property type="project" value="TreeGrafter"/>
</dbReference>
<dbReference type="EC" id="2.7.1.-" evidence="5"/>
<dbReference type="EMBL" id="VIKR01000005">
    <property type="protein sequence ID" value="TQV72242.1"/>
    <property type="molecule type" value="Genomic_DNA"/>
</dbReference>
<evidence type="ECO:0000256" key="2">
    <source>
        <dbReference type="ARBA" id="ARBA00022679"/>
    </source>
</evidence>
<dbReference type="AlphaFoldDB" id="A0A545T4Z8"/>
<keyword evidence="3 5" id="KW-0520">NAD</keyword>
<sequence length="182" mass="20920">MSNINLKQYSKFLSYVLRHKPEEIDLKLDDNGWADIESLIEKARNQGKHYSFELIHKIVEDNDKQRFAISEDGRKIRANQGHSIKVELDLRAIEPPTILLHGTAQKNLSAIREEGLSKKDRHHVHLTENKQTALAVGQRYGKVVLLQIDSGSMHKEGFSFYRSDNNVWLVDSVPAEYISEID</sequence>
<dbReference type="Gene3D" id="3.20.170.30">
    <property type="match status" value="1"/>
</dbReference>
<evidence type="ECO:0000256" key="1">
    <source>
        <dbReference type="ARBA" id="ARBA00009836"/>
    </source>
</evidence>
<dbReference type="NCBIfam" id="NF002014">
    <property type="entry name" value="PRK00819.1-4"/>
    <property type="match status" value="1"/>
</dbReference>
<dbReference type="GO" id="GO:0006388">
    <property type="term" value="P:tRNA splicing, via endonucleolytic cleavage and ligation"/>
    <property type="evidence" value="ECO:0007669"/>
    <property type="project" value="UniProtKB-UniRule"/>
</dbReference>
<accession>A0A545T4Z8</accession>